<keyword evidence="1" id="KW-0812">Transmembrane</keyword>
<feature type="transmembrane region" description="Helical" evidence="1">
    <location>
        <begin position="29"/>
        <end position="50"/>
    </location>
</feature>
<evidence type="ECO:0000313" key="2">
    <source>
        <dbReference type="EMBL" id="AGG89004.1"/>
    </source>
</evidence>
<keyword evidence="1" id="KW-1133">Transmembrane helix</keyword>
<sequence length="81" mass="8594" precursor="true">MRALPHALVFIAVLQIVAGVAASLKPALALPLIGVDAATAILCLVVLWLAPPTRRPSAPRRLAIHQSRPLLRHGAPKEATR</sequence>
<dbReference type="HOGENOM" id="CLU_2571535_0_0_6"/>
<organism evidence="2 3">
    <name type="scientific">Rhodanobacter denitrificans</name>
    <dbReference type="NCBI Taxonomy" id="666685"/>
    <lineage>
        <taxon>Bacteria</taxon>
        <taxon>Pseudomonadati</taxon>
        <taxon>Pseudomonadota</taxon>
        <taxon>Gammaproteobacteria</taxon>
        <taxon>Lysobacterales</taxon>
        <taxon>Rhodanobacteraceae</taxon>
        <taxon>Rhodanobacter</taxon>
    </lineage>
</organism>
<keyword evidence="3" id="KW-1185">Reference proteome</keyword>
<evidence type="ECO:0000256" key="1">
    <source>
        <dbReference type="SAM" id="Phobius"/>
    </source>
</evidence>
<protein>
    <submittedName>
        <fullName evidence="2">Uncharacterized protein</fullName>
    </submittedName>
</protein>
<dbReference type="AlphaFoldDB" id="M4NE56"/>
<evidence type="ECO:0000313" key="3">
    <source>
        <dbReference type="Proteomes" id="UP000011859"/>
    </source>
</evidence>
<reference evidence="2 3" key="1">
    <citation type="submission" date="2012-04" db="EMBL/GenBank/DDBJ databases">
        <title>Complete genome of Rhodanobacter sp. 2APBS1.</title>
        <authorList>
            <consortium name="US DOE Joint Genome Institute"/>
            <person name="Huntemann M."/>
            <person name="Wei C.-L."/>
            <person name="Han J."/>
            <person name="Detter J.C."/>
            <person name="Han C."/>
            <person name="Tapia R."/>
            <person name="Munk A.C.C."/>
            <person name="Chen A."/>
            <person name="Krypides N."/>
            <person name="Mavromatis K."/>
            <person name="Markowitz V."/>
            <person name="Szeto E."/>
            <person name="Ivanova N."/>
            <person name="Mikhailova N."/>
            <person name="Ovchinnikova G."/>
            <person name="Pagani I."/>
            <person name="Pati A."/>
            <person name="Goodwin L."/>
            <person name="Peters L."/>
            <person name="Pitluck S."/>
            <person name="Woyke T."/>
            <person name="Prakash O."/>
            <person name="Elkins J."/>
            <person name="Brown S."/>
            <person name="Palumbo A."/>
            <person name="Hemme C."/>
            <person name="Zhou J."/>
            <person name="Watson D."/>
            <person name="Jardine P."/>
            <person name="Kostka J."/>
            <person name="Green S."/>
        </authorList>
    </citation>
    <scope>NUCLEOTIDE SEQUENCE [LARGE SCALE GENOMIC DNA]</scope>
    <source>
        <strain evidence="2 3">2APBS1</strain>
    </source>
</reference>
<dbReference type="EMBL" id="CP003470">
    <property type="protein sequence ID" value="AGG89004.1"/>
    <property type="molecule type" value="Genomic_DNA"/>
</dbReference>
<dbReference type="Proteomes" id="UP000011859">
    <property type="component" value="Chromosome"/>
</dbReference>
<proteinExistence type="predicted"/>
<dbReference type="KEGG" id="rhd:R2APBS1_1880"/>
<name>M4NE56_9GAMM</name>
<accession>M4NE56</accession>
<keyword evidence="1" id="KW-0472">Membrane</keyword>
<dbReference type="STRING" id="666685.R2APBS1_1880"/>
<gene>
    <name evidence="2" type="ORF">R2APBS1_1880</name>
</gene>